<dbReference type="RefSeq" id="WP_088365521.1">
    <property type="nucleotide sequence ID" value="NZ_NBBI01000001.1"/>
</dbReference>
<dbReference type="InterPro" id="IPR000792">
    <property type="entry name" value="Tscrpt_reg_LuxR_C"/>
</dbReference>
<evidence type="ECO:0000313" key="3">
    <source>
        <dbReference type="Proteomes" id="UP000197290"/>
    </source>
</evidence>
<dbReference type="AlphaFoldDB" id="A0A245ZU08"/>
<dbReference type="GO" id="GO:0006355">
    <property type="term" value="P:regulation of DNA-templated transcription"/>
    <property type="evidence" value="ECO:0007669"/>
    <property type="project" value="InterPro"/>
</dbReference>
<gene>
    <name evidence="2" type="ORF">SPDO_01000</name>
</gene>
<sequence>MVAEPRGIANHFLEAAIEPARWLDVLQHVAEETRSRHAQIVGVGPDFDVGFNWVNGMDASAHAAADRTELMLPSTNYRVAAGLSAAPHDVVWENSYAALRPRLTGDAYLDLCSDLDIPNGCQTNLVAGADGLIGFSLLRSAREGPTDAATRAMFAAFSAAARVAASLQVALEQDGCKLVAGSFDAMDVACFVLDQRMHVRALSRAAEDLLTRGALRLVEGRVSSPMPQIARRLSAATQAVRDQGVAAASVVVPQHAGASGADLLTLKLHRLPMRPWNMGFAPFAILTAKRQSAATDGDLKLLRDDYGLTAAEAEIAMLLRQGHSRAQISERRGIGAETLRSHLRALFGKLGVRRETEAIHLLHALLS</sequence>
<dbReference type="InterPro" id="IPR036388">
    <property type="entry name" value="WH-like_DNA-bd_sf"/>
</dbReference>
<reference evidence="2 3" key="1">
    <citation type="submission" date="2017-03" db="EMBL/GenBank/DDBJ databases">
        <title>Genome sequence of Sphingomonas dokdonensis DSM 21029.</title>
        <authorList>
            <person name="Poehlein A."/>
            <person name="Wuebbeler J.H."/>
            <person name="Steinbuechel A."/>
            <person name="Daniel R."/>
        </authorList>
    </citation>
    <scope>NUCLEOTIDE SEQUENCE [LARGE SCALE GENOMIC DNA]</scope>
    <source>
        <strain evidence="2 3">DSM 21029</strain>
    </source>
</reference>
<dbReference type="GO" id="GO:0003677">
    <property type="term" value="F:DNA binding"/>
    <property type="evidence" value="ECO:0007669"/>
    <property type="project" value="InterPro"/>
</dbReference>
<dbReference type="Pfam" id="PF00196">
    <property type="entry name" value="GerE"/>
    <property type="match status" value="1"/>
</dbReference>
<dbReference type="CDD" id="cd06170">
    <property type="entry name" value="LuxR_C_like"/>
    <property type="match status" value="1"/>
</dbReference>
<name>A0A245ZU08_9SPHN</name>
<feature type="domain" description="HTH luxR-type" evidence="1">
    <location>
        <begin position="301"/>
        <end position="366"/>
    </location>
</feature>
<dbReference type="Gene3D" id="1.10.10.10">
    <property type="entry name" value="Winged helix-like DNA-binding domain superfamily/Winged helix DNA-binding domain"/>
    <property type="match status" value="1"/>
</dbReference>
<protein>
    <submittedName>
        <fullName evidence="2">Bacterial regulatory protein, luxR family</fullName>
    </submittedName>
</protein>
<evidence type="ECO:0000313" key="2">
    <source>
        <dbReference type="EMBL" id="OWK33226.1"/>
    </source>
</evidence>
<proteinExistence type="predicted"/>
<dbReference type="SUPFAM" id="SSF46894">
    <property type="entry name" value="C-terminal effector domain of the bipartite response regulators"/>
    <property type="match status" value="1"/>
</dbReference>
<dbReference type="OrthoDB" id="7425190at2"/>
<dbReference type="Proteomes" id="UP000197290">
    <property type="component" value="Unassembled WGS sequence"/>
</dbReference>
<dbReference type="PRINTS" id="PR00038">
    <property type="entry name" value="HTHLUXR"/>
</dbReference>
<dbReference type="PROSITE" id="PS50043">
    <property type="entry name" value="HTH_LUXR_2"/>
    <property type="match status" value="1"/>
</dbReference>
<accession>A0A245ZU08</accession>
<dbReference type="EMBL" id="NBBI01000001">
    <property type="protein sequence ID" value="OWK33226.1"/>
    <property type="molecule type" value="Genomic_DNA"/>
</dbReference>
<evidence type="ECO:0000259" key="1">
    <source>
        <dbReference type="PROSITE" id="PS50043"/>
    </source>
</evidence>
<organism evidence="2 3">
    <name type="scientific">Sphingomonas dokdonensis</name>
    <dbReference type="NCBI Taxonomy" id="344880"/>
    <lineage>
        <taxon>Bacteria</taxon>
        <taxon>Pseudomonadati</taxon>
        <taxon>Pseudomonadota</taxon>
        <taxon>Alphaproteobacteria</taxon>
        <taxon>Sphingomonadales</taxon>
        <taxon>Sphingomonadaceae</taxon>
        <taxon>Sphingomonas</taxon>
    </lineage>
</organism>
<dbReference type="SMART" id="SM00421">
    <property type="entry name" value="HTH_LUXR"/>
    <property type="match status" value="1"/>
</dbReference>
<keyword evidence="3" id="KW-1185">Reference proteome</keyword>
<comment type="caution">
    <text evidence="2">The sequence shown here is derived from an EMBL/GenBank/DDBJ whole genome shotgun (WGS) entry which is preliminary data.</text>
</comment>
<dbReference type="InterPro" id="IPR016032">
    <property type="entry name" value="Sig_transdc_resp-reg_C-effctor"/>
</dbReference>